<name>A0A239AKB0_9ACTN</name>
<proteinExistence type="predicted"/>
<sequence>MDPTGAPMASCSDFDKVFQVAPVGFVQEVLTLAAHGTWALTSGETPGEPARAADRSDRGTSQWGTLGR</sequence>
<dbReference type="Proteomes" id="UP000198420">
    <property type="component" value="Unassembled WGS sequence"/>
</dbReference>
<dbReference type="AlphaFoldDB" id="A0A239AKB0"/>
<feature type="region of interest" description="Disordered" evidence="1">
    <location>
        <begin position="40"/>
        <end position="68"/>
    </location>
</feature>
<evidence type="ECO:0000313" key="3">
    <source>
        <dbReference type="Proteomes" id="UP000198420"/>
    </source>
</evidence>
<feature type="compositionally biased region" description="Polar residues" evidence="1">
    <location>
        <begin position="59"/>
        <end position="68"/>
    </location>
</feature>
<gene>
    <name evidence="2" type="ORF">SAMN06265355_10932</name>
</gene>
<reference evidence="3" key="1">
    <citation type="submission" date="2017-06" db="EMBL/GenBank/DDBJ databases">
        <authorList>
            <person name="Varghese N."/>
            <person name="Submissions S."/>
        </authorList>
    </citation>
    <scope>NUCLEOTIDE SEQUENCE [LARGE SCALE GENOMIC DNA]</scope>
    <source>
        <strain evidence="3">DSM 44485</strain>
    </source>
</reference>
<organism evidence="2 3">
    <name type="scientific">Actinomadura mexicana</name>
    <dbReference type="NCBI Taxonomy" id="134959"/>
    <lineage>
        <taxon>Bacteria</taxon>
        <taxon>Bacillati</taxon>
        <taxon>Actinomycetota</taxon>
        <taxon>Actinomycetes</taxon>
        <taxon>Streptosporangiales</taxon>
        <taxon>Thermomonosporaceae</taxon>
        <taxon>Actinomadura</taxon>
    </lineage>
</organism>
<evidence type="ECO:0000313" key="2">
    <source>
        <dbReference type="EMBL" id="SNR95960.1"/>
    </source>
</evidence>
<protein>
    <submittedName>
        <fullName evidence="2">Uncharacterized protein</fullName>
    </submittedName>
</protein>
<evidence type="ECO:0000256" key="1">
    <source>
        <dbReference type="SAM" id="MobiDB-lite"/>
    </source>
</evidence>
<keyword evidence="3" id="KW-1185">Reference proteome</keyword>
<accession>A0A239AKB0</accession>
<dbReference type="EMBL" id="FZNP01000009">
    <property type="protein sequence ID" value="SNR95960.1"/>
    <property type="molecule type" value="Genomic_DNA"/>
</dbReference>